<dbReference type="Proteomes" id="UP000321736">
    <property type="component" value="Unassembled WGS sequence"/>
</dbReference>
<dbReference type="Pfam" id="PF02245">
    <property type="entry name" value="Pur_DNA_glyco"/>
    <property type="match status" value="1"/>
</dbReference>
<dbReference type="InterPro" id="IPR036995">
    <property type="entry name" value="MPG_sf"/>
</dbReference>
<dbReference type="CDD" id="cd00540">
    <property type="entry name" value="AAG"/>
    <property type="match status" value="1"/>
</dbReference>
<keyword evidence="2 5" id="KW-0227">DNA damage</keyword>
<keyword evidence="7" id="KW-1185">Reference proteome</keyword>
<accession>A0A239TPA4</accession>
<protein>
    <recommendedName>
        <fullName evidence="5">Putative 3-methyladenine DNA glycosylase</fullName>
        <ecNumber evidence="5">3.2.2.-</ecNumber>
    </recommendedName>
</protein>
<reference evidence="6 7" key="1">
    <citation type="submission" date="2019-07" db="EMBL/GenBank/DDBJ databases">
        <title>Whole genome shotgun sequence of Staphylococcus piscifermentans NBRC 109625.</title>
        <authorList>
            <person name="Hosoyama A."/>
            <person name="Uohara A."/>
            <person name="Ohji S."/>
            <person name="Ichikawa N."/>
        </authorList>
    </citation>
    <scope>NUCLEOTIDE SEQUENCE [LARGE SCALE GENOMIC DNA]</scope>
    <source>
        <strain evidence="6 7">NBRC 109625</strain>
    </source>
</reference>
<dbReference type="OrthoDB" id="9794313at2"/>
<gene>
    <name evidence="6" type="ORF">SPI02_22560</name>
</gene>
<dbReference type="GO" id="GO:0003677">
    <property type="term" value="F:DNA binding"/>
    <property type="evidence" value="ECO:0007669"/>
    <property type="project" value="InterPro"/>
</dbReference>
<evidence type="ECO:0000313" key="6">
    <source>
        <dbReference type="EMBL" id="GEP85671.1"/>
    </source>
</evidence>
<organism evidence="6 7">
    <name type="scientific">Staphylococcus piscifermentans</name>
    <dbReference type="NCBI Taxonomy" id="70258"/>
    <lineage>
        <taxon>Bacteria</taxon>
        <taxon>Bacillati</taxon>
        <taxon>Bacillota</taxon>
        <taxon>Bacilli</taxon>
        <taxon>Bacillales</taxon>
        <taxon>Staphylococcaceae</taxon>
        <taxon>Staphylococcus</taxon>
    </lineage>
</organism>
<dbReference type="NCBIfam" id="TIGR00567">
    <property type="entry name" value="3mg"/>
    <property type="match status" value="1"/>
</dbReference>
<dbReference type="HAMAP" id="MF_00527">
    <property type="entry name" value="3MGH"/>
    <property type="match status" value="1"/>
</dbReference>
<proteinExistence type="inferred from homology"/>
<evidence type="ECO:0000256" key="3">
    <source>
        <dbReference type="ARBA" id="ARBA00022801"/>
    </source>
</evidence>
<dbReference type="GO" id="GO:0006284">
    <property type="term" value="P:base-excision repair"/>
    <property type="evidence" value="ECO:0007669"/>
    <property type="project" value="InterPro"/>
</dbReference>
<dbReference type="Gene3D" id="3.10.300.10">
    <property type="entry name" value="Methylpurine-DNA glycosylase (MPG)"/>
    <property type="match status" value="1"/>
</dbReference>
<dbReference type="InterPro" id="IPR011034">
    <property type="entry name" value="Formyl_transferase-like_C_sf"/>
</dbReference>
<keyword evidence="4 5" id="KW-0234">DNA repair</keyword>
<dbReference type="AlphaFoldDB" id="A0A239TPA4"/>
<dbReference type="FunFam" id="3.10.300.10:FF:000001">
    <property type="entry name" value="Putative 3-methyladenine DNA glycosylase"/>
    <property type="match status" value="1"/>
</dbReference>
<evidence type="ECO:0000256" key="5">
    <source>
        <dbReference type="HAMAP-Rule" id="MF_00527"/>
    </source>
</evidence>
<evidence type="ECO:0000313" key="7">
    <source>
        <dbReference type="Proteomes" id="UP000321736"/>
    </source>
</evidence>
<dbReference type="EC" id="3.2.2.-" evidence="5"/>
<keyword evidence="3 5" id="KW-0378">Hydrolase</keyword>
<dbReference type="InterPro" id="IPR003180">
    <property type="entry name" value="MPG"/>
</dbReference>
<dbReference type="EMBL" id="BKAR01000038">
    <property type="protein sequence ID" value="GEP85671.1"/>
    <property type="molecule type" value="Genomic_DNA"/>
</dbReference>
<evidence type="ECO:0000256" key="2">
    <source>
        <dbReference type="ARBA" id="ARBA00022763"/>
    </source>
</evidence>
<comment type="caution">
    <text evidence="6">The sequence shown here is derived from an EMBL/GenBank/DDBJ whole genome shotgun (WGS) entry which is preliminary data.</text>
</comment>
<sequence>MDFINRTTPEIAKDLLGVKLTFDDGENQFSGYIVETEAYLGAIDEAAHTYNGRRTPRVQSMYKDGGTVYAHVMHTHLLINLVTQPAGTAEGILIRALEPEFITDQMIENRNGKEGIDLTNGPGKWTRAFNMTMELDGTRLNEGPLSIDVEARKLPVSIVESPRIGVPNKGEWTHKPLRFTVKGNPYVSRMRKSEMTAPEDTWKSQN</sequence>
<evidence type="ECO:0000256" key="1">
    <source>
        <dbReference type="ARBA" id="ARBA00009232"/>
    </source>
</evidence>
<dbReference type="PANTHER" id="PTHR10429">
    <property type="entry name" value="DNA-3-METHYLADENINE GLYCOSYLASE"/>
    <property type="match status" value="1"/>
</dbReference>
<dbReference type="PANTHER" id="PTHR10429:SF0">
    <property type="entry name" value="DNA-3-METHYLADENINE GLYCOSYLASE"/>
    <property type="match status" value="1"/>
</dbReference>
<dbReference type="GO" id="GO:0003905">
    <property type="term" value="F:alkylbase DNA N-glycosylase activity"/>
    <property type="evidence" value="ECO:0007669"/>
    <property type="project" value="InterPro"/>
</dbReference>
<name>A0A239TPA4_9STAP</name>
<evidence type="ECO:0000256" key="4">
    <source>
        <dbReference type="ARBA" id="ARBA00023204"/>
    </source>
</evidence>
<dbReference type="SUPFAM" id="SSF50486">
    <property type="entry name" value="FMT C-terminal domain-like"/>
    <property type="match status" value="1"/>
</dbReference>
<comment type="similarity">
    <text evidence="1 5">Belongs to the DNA glycosylase MPG family.</text>
</comment>
<dbReference type="RefSeq" id="WP_095103828.1">
    <property type="nucleotide sequence ID" value="NZ_BKAR01000038.1"/>
</dbReference>